<gene>
    <name evidence="2" type="ORF">CIRG_09924</name>
</gene>
<organism evidence="2 3">
    <name type="scientific">Coccidioides immitis RMSCC 2394</name>
    <dbReference type="NCBI Taxonomy" id="404692"/>
    <lineage>
        <taxon>Eukaryota</taxon>
        <taxon>Fungi</taxon>
        <taxon>Dikarya</taxon>
        <taxon>Ascomycota</taxon>
        <taxon>Pezizomycotina</taxon>
        <taxon>Eurotiomycetes</taxon>
        <taxon>Eurotiomycetidae</taxon>
        <taxon>Onygenales</taxon>
        <taxon>Onygenaceae</taxon>
        <taxon>Coccidioides</taxon>
    </lineage>
</organism>
<dbReference type="Proteomes" id="UP000054565">
    <property type="component" value="Unassembled WGS sequence"/>
</dbReference>
<accession>A0A0J6YTC8</accession>
<evidence type="ECO:0000313" key="2">
    <source>
        <dbReference type="EMBL" id="KMP10243.1"/>
    </source>
</evidence>
<name>A0A0J6YTC8_COCIT</name>
<protein>
    <submittedName>
        <fullName evidence="2">Uncharacterized protein</fullName>
    </submittedName>
</protein>
<evidence type="ECO:0000256" key="1">
    <source>
        <dbReference type="SAM" id="MobiDB-lite"/>
    </source>
</evidence>
<dbReference type="AlphaFoldDB" id="A0A0J6YTC8"/>
<feature type="region of interest" description="Disordered" evidence="1">
    <location>
        <begin position="146"/>
        <end position="170"/>
    </location>
</feature>
<proteinExistence type="predicted"/>
<sequence length="170" mass="18268">MYMNCTFGGNSIRGAGLFALFSLRFRSPRWKQTLALLCLVQGTPKVCESGILIVDAASVSGENILILDTKPDGSAEVRVISEEAMAFARCGPCRILGVSNSGFLAFCISAIIQSVVEVSQPGLGCALFLVDNEPLTRDQKWRRPPKSVGGLLAGAAKRAQRPIQSKARRL</sequence>
<evidence type="ECO:0000313" key="3">
    <source>
        <dbReference type="Proteomes" id="UP000054565"/>
    </source>
</evidence>
<reference evidence="3" key="1">
    <citation type="journal article" date="2010" name="Genome Res.">
        <title>Population genomic sequencing of Coccidioides fungi reveals recent hybridization and transposon control.</title>
        <authorList>
            <person name="Neafsey D.E."/>
            <person name="Barker B.M."/>
            <person name="Sharpton T.J."/>
            <person name="Stajich J.E."/>
            <person name="Park D.J."/>
            <person name="Whiston E."/>
            <person name="Hung C.-Y."/>
            <person name="McMahan C."/>
            <person name="White J."/>
            <person name="Sykes S."/>
            <person name="Heiman D."/>
            <person name="Young S."/>
            <person name="Zeng Q."/>
            <person name="Abouelleil A."/>
            <person name="Aftuck L."/>
            <person name="Bessette D."/>
            <person name="Brown A."/>
            <person name="FitzGerald M."/>
            <person name="Lui A."/>
            <person name="Macdonald J.P."/>
            <person name="Priest M."/>
            <person name="Orbach M.J."/>
            <person name="Galgiani J.N."/>
            <person name="Kirkland T.N."/>
            <person name="Cole G.T."/>
            <person name="Birren B.W."/>
            <person name="Henn M.R."/>
            <person name="Taylor J.W."/>
            <person name="Rounsley S.D."/>
        </authorList>
    </citation>
    <scope>NUCLEOTIDE SEQUENCE [LARGE SCALE GENOMIC DNA]</scope>
    <source>
        <strain evidence="3">RMSCC 2394</strain>
    </source>
</reference>
<dbReference type="EMBL" id="DS028101">
    <property type="protein sequence ID" value="KMP10243.1"/>
    <property type="molecule type" value="Genomic_DNA"/>
</dbReference>